<evidence type="ECO:0000256" key="1">
    <source>
        <dbReference type="ARBA" id="ARBA00004127"/>
    </source>
</evidence>
<protein>
    <recommendedName>
        <fullName evidence="9">Vacuolar iron transporter 1</fullName>
    </recommendedName>
</protein>
<dbReference type="RefSeq" id="XP_029226338.1">
    <property type="nucleotide sequence ID" value="XM_029373551.1"/>
</dbReference>
<keyword evidence="3 6" id="KW-0812">Transmembrane</keyword>
<evidence type="ECO:0000313" key="8">
    <source>
        <dbReference type="Proteomes" id="UP000284403"/>
    </source>
</evidence>
<dbReference type="AlphaFoldDB" id="A0A3R7MU11"/>
<comment type="similarity">
    <text evidence="2">Belongs to the CCC1 family.</text>
</comment>
<evidence type="ECO:0000256" key="4">
    <source>
        <dbReference type="ARBA" id="ARBA00022989"/>
    </source>
</evidence>
<feature type="transmembrane region" description="Helical" evidence="6">
    <location>
        <begin position="88"/>
        <end position="109"/>
    </location>
</feature>
<evidence type="ECO:0000256" key="6">
    <source>
        <dbReference type="SAM" id="Phobius"/>
    </source>
</evidence>
<comment type="caution">
    <text evidence="7">The sequence shown here is derived from an EMBL/GenBank/DDBJ whole genome shotgun (WGS) entry which is preliminary data.</text>
</comment>
<sequence length="280" mass="30269">MIGCMPESERLKEARQAFGDVNRSRESHDRRLEDFNVDIRKNSALRNRSLVLSSFAGLVTSAGLLGAASGLQHVDGRAGLPAMITGQLLLQAIAGGGAVAYTVCLALTFERIVYDVELKRELWEIENHLTGEIQEMVAIYKSQGFSEDDALMITRVFAKHRTPFANLMMVEELGYSRLEPPCPREAVVDAAVPAAVGYTMGCLLPLAPLLARRLCASRIQEVMLCTLTMGGVLVSAAQSEVFYGGYASKVKALKVIACNLSAVGVVFGAARLVSQLFRSA</sequence>
<comment type="subcellular location">
    <subcellularLocation>
        <location evidence="1">Endomembrane system</location>
        <topology evidence="1">Multi-pass membrane protein</topology>
    </subcellularLocation>
</comment>
<evidence type="ECO:0000256" key="3">
    <source>
        <dbReference type="ARBA" id="ARBA00022692"/>
    </source>
</evidence>
<name>A0A3R7MU11_9TRYP</name>
<dbReference type="Proteomes" id="UP000284403">
    <property type="component" value="Unassembled WGS sequence"/>
</dbReference>
<keyword evidence="8" id="KW-1185">Reference proteome</keyword>
<dbReference type="InterPro" id="IPR008217">
    <property type="entry name" value="Ccc1_fam"/>
</dbReference>
<evidence type="ECO:0000256" key="2">
    <source>
        <dbReference type="ARBA" id="ARBA00007049"/>
    </source>
</evidence>
<dbReference type="GO" id="GO:0012505">
    <property type="term" value="C:endomembrane system"/>
    <property type="evidence" value="ECO:0007669"/>
    <property type="project" value="UniProtKB-SubCell"/>
</dbReference>
<dbReference type="GeneID" id="40320287"/>
<gene>
    <name evidence="7" type="ORF">Tco025E_06676</name>
</gene>
<feature type="transmembrane region" description="Helical" evidence="6">
    <location>
        <begin position="252"/>
        <end position="273"/>
    </location>
</feature>
<evidence type="ECO:0000313" key="7">
    <source>
        <dbReference type="EMBL" id="RNF11210.1"/>
    </source>
</evidence>
<keyword evidence="5 6" id="KW-0472">Membrane</keyword>
<evidence type="ECO:0000256" key="5">
    <source>
        <dbReference type="ARBA" id="ARBA00023136"/>
    </source>
</evidence>
<keyword evidence="4 6" id="KW-1133">Transmembrane helix</keyword>
<dbReference type="OrthoDB" id="73465at2759"/>
<proteinExistence type="inferred from homology"/>
<feature type="transmembrane region" description="Helical" evidence="6">
    <location>
        <begin position="50"/>
        <end position="68"/>
    </location>
</feature>
<dbReference type="GO" id="GO:0030026">
    <property type="term" value="P:intracellular manganese ion homeostasis"/>
    <property type="evidence" value="ECO:0007669"/>
    <property type="project" value="InterPro"/>
</dbReference>
<evidence type="ECO:0008006" key="9">
    <source>
        <dbReference type="Google" id="ProtNLM"/>
    </source>
</evidence>
<dbReference type="Pfam" id="PF01988">
    <property type="entry name" value="VIT1"/>
    <property type="match status" value="1"/>
</dbReference>
<organism evidence="7 8">
    <name type="scientific">Trypanosoma conorhini</name>
    <dbReference type="NCBI Taxonomy" id="83891"/>
    <lineage>
        <taxon>Eukaryota</taxon>
        <taxon>Discoba</taxon>
        <taxon>Euglenozoa</taxon>
        <taxon>Kinetoplastea</taxon>
        <taxon>Metakinetoplastina</taxon>
        <taxon>Trypanosomatida</taxon>
        <taxon>Trypanosomatidae</taxon>
        <taxon>Trypanosoma</taxon>
    </lineage>
</organism>
<reference evidence="7 8" key="1">
    <citation type="journal article" date="2018" name="BMC Genomics">
        <title>Genomic comparison of Trypanosoma conorhini and Trypanosoma rangeli to Trypanosoma cruzi strains of high and low virulence.</title>
        <authorList>
            <person name="Bradwell K.R."/>
            <person name="Koparde V.N."/>
            <person name="Matveyev A.V."/>
            <person name="Serrano M.G."/>
            <person name="Alves J.M."/>
            <person name="Parikh H."/>
            <person name="Huang B."/>
            <person name="Lee V."/>
            <person name="Espinosa-Alvarez O."/>
            <person name="Ortiz P.A."/>
            <person name="Costa-Martins A.G."/>
            <person name="Teixeira M.M."/>
            <person name="Buck G.A."/>
        </authorList>
    </citation>
    <scope>NUCLEOTIDE SEQUENCE [LARGE SCALE GENOMIC DNA]</scope>
    <source>
        <strain evidence="7 8">025E</strain>
    </source>
</reference>
<accession>A0A3R7MU11</accession>
<dbReference type="EMBL" id="MKKU01000466">
    <property type="protein sequence ID" value="RNF11210.1"/>
    <property type="molecule type" value="Genomic_DNA"/>
</dbReference>
<dbReference type="GO" id="GO:0005384">
    <property type="term" value="F:manganese ion transmembrane transporter activity"/>
    <property type="evidence" value="ECO:0007669"/>
    <property type="project" value="InterPro"/>
</dbReference>